<evidence type="ECO:0000313" key="2">
    <source>
        <dbReference type="Proteomes" id="UP000472277"/>
    </source>
</evidence>
<dbReference type="Proteomes" id="UP000472277">
    <property type="component" value="Chromosome 15"/>
</dbReference>
<protein>
    <submittedName>
        <fullName evidence="1">Uncharacterized protein</fullName>
    </submittedName>
</protein>
<reference evidence="1" key="2">
    <citation type="submission" date="2025-09" db="UniProtKB">
        <authorList>
            <consortium name="Ensembl"/>
        </authorList>
    </citation>
    <scope>IDENTIFICATION</scope>
</reference>
<sequence>MWNYENAASWSSPYHSTWYRNTLCDPDLATSSQGLVDFQQTTDSGCRTLLWLHRALLWLQGFLEKPAHTLADIAFIAMPEQGFFYSLVCVMNQEMATRMGLNRVVRAIGEVYDRTQGALEEHGMLDLP</sequence>
<dbReference type="OMA" id="MWNYENA"/>
<dbReference type="Ensembl" id="ENSSTUT00000109675.1">
    <property type="protein sequence ID" value="ENSSTUP00000102262.1"/>
    <property type="gene ID" value="ENSSTUG00000045700.1"/>
</dbReference>
<dbReference type="GO" id="GO:0005737">
    <property type="term" value="C:cytoplasm"/>
    <property type="evidence" value="ECO:0007669"/>
    <property type="project" value="InterPro"/>
</dbReference>
<dbReference type="AlphaFoldDB" id="A0A674E1U2"/>
<accession>A0A674E1U2</accession>
<reference evidence="1" key="1">
    <citation type="submission" date="2025-08" db="UniProtKB">
        <authorList>
            <consortium name="Ensembl"/>
        </authorList>
    </citation>
    <scope>IDENTIFICATION</scope>
</reference>
<proteinExistence type="predicted"/>
<dbReference type="InterPro" id="IPR036497">
    <property type="entry name" value="GLTP_sf"/>
</dbReference>
<dbReference type="GeneTree" id="ENSGT00940000165048"/>
<keyword evidence="2" id="KW-1185">Reference proteome</keyword>
<dbReference type="SUPFAM" id="SSF110004">
    <property type="entry name" value="Glycolipid transfer protein, GLTP"/>
    <property type="match status" value="1"/>
</dbReference>
<organism evidence="1 2">
    <name type="scientific">Salmo trutta</name>
    <name type="common">Brown trout</name>
    <dbReference type="NCBI Taxonomy" id="8032"/>
    <lineage>
        <taxon>Eukaryota</taxon>
        <taxon>Metazoa</taxon>
        <taxon>Chordata</taxon>
        <taxon>Craniata</taxon>
        <taxon>Vertebrata</taxon>
        <taxon>Euteleostomi</taxon>
        <taxon>Actinopterygii</taxon>
        <taxon>Neopterygii</taxon>
        <taxon>Teleostei</taxon>
        <taxon>Protacanthopterygii</taxon>
        <taxon>Salmoniformes</taxon>
        <taxon>Salmonidae</taxon>
        <taxon>Salmoninae</taxon>
        <taxon>Salmo</taxon>
    </lineage>
</organism>
<dbReference type="Gene3D" id="1.10.3520.10">
    <property type="entry name" value="Glycolipid transfer protein"/>
    <property type="match status" value="2"/>
</dbReference>
<evidence type="ECO:0000313" key="1">
    <source>
        <dbReference type="Ensembl" id="ENSSTUP00000102262.1"/>
    </source>
</evidence>
<dbReference type="GO" id="GO:0120013">
    <property type="term" value="F:lipid transfer activity"/>
    <property type="evidence" value="ECO:0007669"/>
    <property type="project" value="InterPro"/>
</dbReference>
<name>A0A674E1U2_SALTR</name>